<feature type="chain" id="PRO_5034948694" evidence="3">
    <location>
        <begin position="21"/>
        <end position="585"/>
    </location>
</feature>
<evidence type="ECO:0000256" key="1">
    <source>
        <dbReference type="ARBA" id="ARBA00022448"/>
    </source>
</evidence>
<evidence type="ECO:0000256" key="3">
    <source>
        <dbReference type="SAM" id="SignalP"/>
    </source>
</evidence>
<sequence>MSFRAAAIAALAIGGLVAAAGLGGAPVDAEAQGDPAAPGDVSANVPAAEVAADGSADRSAAGLVSRSAGGLNAGASAVAETGWQLAAGAYYLGGELVESSQIIGISTLQMLGLLSTEGAQDRARLGEGGVASLWWGSSAGDEPPAVEAPAPHPFATETATPTADPAGRRSAGGDRSLLAATQTGPRSPFRPVALNTADSEGETAPGTSADRTASDQGAATDDICSWAPKSKGKAAALSGEDVAVLSRLGLMDESAQRLPDGTIFLPKVTQRLLEVRTAYTCKGTVSTTRRLVGHVIANPTSSGLVQAEQNGRIEAGEFGFPVIGQRVEKGQLLGYLIPILSSMSRAELQGQIALVRGQIAEQELAIARTRELPLLPFREGRILSLRIELNRLRAQRDALIEGLDARQPLIASVSGVIARSEVRVGQVVEERQLLWEIADTDDLWVEADSFGSQTNFADTGSTAQTQDGQVMDLVLQGLGLSTDGAQSSPVQFRVDGVPDGVRIGQQVVVNVRELGEVEGVLVPRSALVRQGNGEMTVWVAKGPEQYEPRKVKWSSAGAEVAMIEAGLEDGVRVVVAGATLLSEIR</sequence>
<dbReference type="PANTHER" id="PTHR30097">
    <property type="entry name" value="CATION EFFLUX SYSTEM PROTEIN CUSB"/>
    <property type="match status" value="1"/>
</dbReference>
<dbReference type="GO" id="GO:0015679">
    <property type="term" value="P:plasma membrane copper ion transport"/>
    <property type="evidence" value="ECO:0007669"/>
    <property type="project" value="TreeGrafter"/>
</dbReference>
<evidence type="ECO:0000259" key="4">
    <source>
        <dbReference type="Pfam" id="PF25967"/>
    </source>
</evidence>
<dbReference type="AlphaFoldDB" id="A0A8G2F2A9"/>
<dbReference type="InterPro" id="IPR058627">
    <property type="entry name" value="MdtA-like_C"/>
</dbReference>
<dbReference type="InterPro" id="IPR051909">
    <property type="entry name" value="MFP_Cation_Efflux"/>
</dbReference>
<feature type="signal peptide" evidence="3">
    <location>
        <begin position="1"/>
        <end position="20"/>
    </location>
</feature>
<evidence type="ECO:0000313" key="6">
    <source>
        <dbReference type="Proteomes" id="UP000198615"/>
    </source>
</evidence>
<feature type="domain" description="Multidrug resistance protein MdtA-like C-terminal permuted SH3" evidence="4">
    <location>
        <begin position="520"/>
        <end position="578"/>
    </location>
</feature>
<keyword evidence="6" id="KW-1185">Reference proteome</keyword>
<keyword evidence="1" id="KW-0813">Transport</keyword>
<dbReference type="Proteomes" id="UP000198615">
    <property type="component" value="Unassembled WGS sequence"/>
</dbReference>
<name>A0A8G2F2A9_9PROT</name>
<gene>
    <name evidence="5" type="ORF">SAMN05660686_01381</name>
</gene>
<dbReference type="Gene3D" id="2.40.420.20">
    <property type="match status" value="1"/>
</dbReference>
<dbReference type="GO" id="GO:0060003">
    <property type="term" value="P:copper ion export"/>
    <property type="evidence" value="ECO:0007669"/>
    <property type="project" value="TreeGrafter"/>
</dbReference>
<evidence type="ECO:0000313" key="5">
    <source>
        <dbReference type="EMBL" id="SDF44492.1"/>
    </source>
</evidence>
<dbReference type="GO" id="GO:0030313">
    <property type="term" value="C:cell envelope"/>
    <property type="evidence" value="ECO:0007669"/>
    <property type="project" value="TreeGrafter"/>
</dbReference>
<feature type="region of interest" description="Disordered" evidence="2">
    <location>
        <begin position="136"/>
        <end position="219"/>
    </location>
</feature>
<protein>
    <submittedName>
        <fullName evidence="5">Multidrug efflux pump subunit AcrA (Membrane-fusion protein)</fullName>
    </submittedName>
</protein>
<dbReference type="PANTHER" id="PTHR30097:SF4">
    <property type="entry name" value="SLR6042 PROTEIN"/>
    <property type="match status" value="1"/>
</dbReference>
<feature type="compositionally biased region" description="Low complexity" evidence="2">
    <location>
        <begin position="139"/>
        <end position="165"/>
    </location>
</feature>
<organism evidence="5 6">
    <name type="scientific">Thalassobaculum litoreum DSM 18839</name>
    <dbReference type="NCBI Taxonomy" id="1123362"/>
    <lineage>
        <taxon>Bacteria</taxon>
        <taxon>Pseudomonadati</taxon>
        <taxon>Pseudomonadota</taxon>
        <taxon>Alphaproteobacteria</taxon>
        <taxon>Rhodospirillales</taxon>
        <taxon>Thalassobaculaceae</taxon>
        <taxon>Thalassobaculum</taxon>
    </lineage>
</organism>
<accession>A0A8G2F2A9</accession>
<keyword evidence="3" id="KW-0732">Signal</keyword>
<dbReference type="EMBL" id="FNBW01000003">
    <property type="protein sequence ID" value="SDF44492.1"/>
    <property type="molecule type" value="Genomic_DNA"/>
</dbReference>
<proteinExistence type="predicted"/>
<dbReference type="RefSeq" id="WP_175474136.1">
    <property type="nucleotide sequence ID" value="NZ_FNBW01000003.1"/>
</dbReference>
<comment type="caution">
    <text evidence="5">The sequence shown here is derived from an EMBL/GenBank/DDBJ whole genome shotgun (WGS) entry which is preliminary data.</text>
</comment>
<reference evidence="5 6" key="1">
    <citation type="submission" date="2016-10" db="EMBL/GenBank/DDBJ databases">
        <authorList>
            <person name="Varghese N."/>
            <person name="Submissions S."/>
        </authorList>
    </citation>
    <scope>NUCLEOTIDE SEQUENCE [LARGE SCALE GENOMIC DNA]</scope>
    <source>
        <strain evidence="5 6">DSM 18839</strain>
    </source>
</reference>
<feature type="compositionally biased region" description="Polar residues" evidence="2">
    <location>
        <begin position="205"/>
        <end position="217"/>
    </location>
</feature>
<evidence type="ECO:0000256" key="2">
    <source>
        <dbReference type="SAM" id="MobiDB-lite"/>
    </source>
</evidence>
<dbReference type="Pfam" id="PF25967">
    <property type="entry name" value="RND-MFP_C"/>
    <property type="match status" value="1"/>
</dbReference>